<feature type="compositionally biased region" description="Basic and acidic residues" evidence="1">
    <location>
        <begin position="1037"/>
        <end position="1048"/>
    </location>
</feature>
<feature type="compositionally biased region" description="Basic and acidic residues" evidence="1">
    <location>
        <begin position="1056"/>
        <end position="1091"/>
    </location>
</feature>
<organism evidence="2 3">
    <name type="scientific">Besnoitia besnoiti</name>
    <name type="common">Apicomplexan protozoan</name>
    <dbReference type="NCBI Taxonomy" id="94643"/>
    <lineage>
        <taxon>Eukaryota</taxon>
        <taxon>Sar</taxon>
        <taxon>Alveolata</taxon>
        <taxon>Apicomplexa</taxon>
        <taxon>Conoidasida</taxon>
        <taxon>Coccidia</taxon>
        <taxon>Eucoccidiorida</taxon>
        <taxon>Eimeriorina</taxon>
        <taxon>Sarcocystidae</taxon>
        <taxon>Besnoitia</taxon>
    </lineage>
</organism>
<feature type="compositionally biased region" description="Low complexity" evidence="1">
    <location>
        <begin position="280"/>
        <end position="307"/>
    </location>
</feature>
<dbReference type="EMBL" id="NWUJ01000001">
    <property type="protein sequence ID" value="PFH38396.1"/>
    <property type="molecule type" value="Genomic_DNA"/>
</dbReference>
<feature type="compositionally biased region" description="Basic and acidic residues" evidence="1">
    <location>
        <begin position="1124"/>
        <end position="1137"/>
    </location>
</feature>
<dbReference type="GeneID" id="40305800"/>
<feature type="compositionally biased region" description="Basic and acidic residues" evidence="1">
    <location>
        <begin position="325"/>
        <end position="336"/>
    </location>
</feature>
<feature type="compositionally biased region" description="Polar residues" evidence="1">
    <location>
        <begin position="541"/>
        <end position="551"/>
    </location>
</feature>
<feature type="compositionally biased region" description="Low complexity" evidence="1">
    <location>
        <begin position="564"/>
        <end position="588"/>
    </location>
</feature>
<feature type="region of interest" description="Disordered" evidence="1">
    <location>
        <begin position="536"/>
        <end position="653"/>
    </location>
</feature>
<feature type="compositionally biased region" description="Low complexity" evidence="1">
    <location>
        <begin position="635"/>
        <end position="652"/>
    </location>
</feature>
<feature type="compositionally biased region" description="Basic and acidic residues" evidence="1">
    <location>
        <begin position="879"/>
        <end position="892"/>
    </location>
</feature>
<feature type="compositionally biased region" description="Basic and acidic residues" evidence="1">
    <location>
        <begin position="1241"/>
        <end position="1256"/>
    </location>
</feature>
<dbReference type="KEGG" id="bbes:BESB_007380"/>
<gene>
    <name evidence="2" type="ORF">BESB_007380</name>
</gene>
<dbReference type="OrthoDB" id="333962at2759"/>
<feature type="compositionally biased region" description="Basic and acidic residues" evidence="1">
    <location>
        <begin position="1471"/>
        <end position="1497"/>
    </location>
</feature>
<accession>A0A2A9MPT6</accession>
<feature type="compositionally biased region" description="Gly residues" evidence="1">
    <location>
        <begin position="894"/>
        <end position="906"/>
    </location>
</feature>
<feature type="compositionally biased region" description="Low complexity" evidence="1">
    <location>
        <begin position="196"/>
        <end position="209"/>
    </location>
</feature>
<evidence type="ECO:0000313" key="2">
    <source>
        <dbReference type="EMBL" id="PFH38396.1"/>
    </source>
</evidence>
<sequence>MKMLPALPSLPSDQSLHADSRPADSSDSVFAWTECPSIAAPLACCPHASPAAATGSKRKEPSEAAAWREERATSCSLWDHDGRAKRPRTTVSARKTGEENALTARAARERGGNGEEGNKEHALRDGKPPTSPASGTRDPHTTTVTARGQREEGASEPKGRQRSPEGCGISPRLRRSSALQGQDDLPSDCTTGAPESSSVTTSSSDSLGPGSSGPPSPQKLTPPQLQPPPPVPQAAHQRGSASPPNTRLSEARAAAWCWGSETGDGGRVDAARTLHTAQGSPSPSSPSLSSASAAAPPLSPLASASARAAEKQHALGLGAGLPARRAVDEEREDVTKKHTRLSVSQQTRQEEAQGGALPSRPRRQSPRIQALTRSVAGAERRDSCPAARPEAAAGGGRHTPMTAVSGRSHAEASLGLPSVPLEKGMTAASLVVCLSPSASRPPSARRSGSRRCDKRAAPRPGSLRGTEDADTVAKSCCAPGGSESASCSSSLAPPASSPPACNSSGAPSASACASSACEPRLPSGGAASCFDEAAPAAQGDLQGTSATSVSPSLPHCTRSGTRVSARLQAAAAAQSSDMSALSAASVPSVRPPPARGAALRRPQSAAAEAAASAVKPLEKTKNAPGSACRTPPPSDSSSSASSSPPSAASPPASRLPEEILRQALLRCAIFFSSLELVPCACALPLHPLVNPVEVANLSRLRSLIELSSASGCQSLPPRKTSHERKGAVSSPARRFSSRSQVSAEFSSPAKSSQHSASQLASPHAAASPAPLGDSSTRLSVSPSCPAPSPLSSVSPSVSQSSAASGSHASKCGLRALRAPSSVAPLPPFASSYELVEGMPSASTSSPGFTSPLASVDPYPLNPSASSFASPSSSPVPASAERRDEAPVERRDSGAAGGKAAFGGDRAGPGETSHEGDESAPARHEETFRDRPPAASEARCGEDSPRWGRGPEDEGCAGERGGDDRQASKLGIRQTGDASKKATAQKNAATASRARPAERRLAASESGRQRACSMSLLPVAEKKEAKTPQGDSQGEKSAQVDRREADKENIALNQELRLLDRIREEACETEAKESRAKGNGEEEKVGSEDTESKAGLPCSRAGGRKKAEGGEGDEGANDAALCKPTDGREAPEERRRSGADTGGAEISHESNGVALLSAQETAERSATRGRSGCEREKGDSESAFEPAAELGTGDAAAAGLTEEKPETGEENSTQRRKGEMTTGPDSGGQACATRPRVLFSDVAREALKRLEGEERGRRAGSSCRPRAPRTPLLSVGQETCTPPRRVLRERKPHSRPGEEGESEQKKRRRAASVANVPQAAPSAISNAIDLFDDGSGVGRQRTLNWLRRSLRNEMVSPGVEGFFIYLRRYSSSGSPSAAAASPAASFHFVAGARLEMIQDGDASLSWLFLPRGLSKEAEEELLLPFFVYVLCIFLLSMPYHLRPGSDILSPLLRSLQATQWRRKNGDAALADSAHHSRDGKANLEGEADRTVAQEESEGKATTAVEAARGVESTEPPTAVKKSEQRDRQESGNSEQYNASADDRGDDILASLPEAICLPHALYRAIHEQDDSLRAREPANEVERERSAAGSHSAKRVCREYDAMQTTSLSSASSPPSPAPSPTSEARQGSREGCVDTAGPASSSKDAHLPSRPLPGSACVSLSTPEPALSSASSLSTASSLSSASSAAFGSKLPSASCSCESSSSSGADARRPSAAPVVPELRPPNLSCRLMIDCGDLLLCPRPFLWLLMDKQPFARGMHPHREPDTLEPPEVVRLQQEMALYASKLISAGAVSRRSRDPHACSAFCVDVGKTSRRGRCSNAFPLAAAARHRRAKGRGGASGSQAQKERQDAHEEEEIAKTSAALSQSLREGGVFHSDVLAGKACCCQLQQAWPLRFFIFHALELVFSILPQLMAPAAPRAASPRSGSSPCTSPEGSTSTAAAPSASTDCLCLRFYPSARLTEELNRLLGSKKAGVQAPAALPGGRRNGEGDKGELFNVDTLRTETPSGSAQLAYTSHHQLQQQLNERLWTVAKVETFASPFFD</sequence>
<comment type="caution">
    <text evidence="2">The sequence shown here is derived from an EMBL/GenBank/DDBJ whole genome shotgun (WGS) entry which is preliminary data.</text>
</comment>
<evidence type="ECO:0000256" key="1">
    <source>
        <dbReference type="SAM" id="MobiDB-lite"/>
    </source>
</evidence>
<reference evidence="2 3" key="1">
    <citation type="submission" date="2017-09" db="EMBL/GenBank/DDBJ databases">
        <title>Genome sequencing of Besnoitia besnoiti strain Bb-Ger1.</title>
        <authorList>
            <person name="Schares G."/>
            <person name="Venepally P."/>
            <person name="Lorenzi H.A."/>
        </authorList>
    </citation>
    <scope>NUCLEOTIDE SEQUENCE [LARGE SCALE GENOMIC DNA]</scope>
    <source>
        <strain evidence="2 3">Bb-Ger1</strain>
    </source>
</reference>
<feature type="compositionally biased region" description="Low complexity" evidence="1">
    <location>
        <begin position="475"/>
        <end position="517"/>
    </location>
</feature>
<feature type="region of interest" description="Disordered" evidence="1">
    <location>
        <begin position="1831"/>
        <end position="1861"/>
    </location>
</feature>
<proteinExistence type="predicted"/>
<dbReference type="RefSeq" id="XP_029222405.1">
    <property type="nucleotide sequence ID" value="XM_029359492.1"/>
</dbReference>
<feature type="compositionally biased region" description="Low complexity" evidence="1">
    <location>
        <begin position="1186"/>
        <end position="1199"/>
    </location>
</feature>
<dbReference type="Proteomes" id="UP000224006">
    <property type="component" value="Chromosome I"/>
</dbReference>
<feature type="compositionally biased region" description="Basic and acidic residues" evidence="1">
    <location>
        <begin position="938"/>
        <end position="951"/>
    </location>
</feature>
<feature type="compositionally biased region" description="Low complexity" evidence="1">
    <location>
        <begin position="435"/>
        <end position="446"/>
    </location>
</feature>
<feature type="compositionally biased region" description="Basic and acidic residues" evidence="1">
    <location>
        <begin position="1200"/>
        <end position="1218"/>
    </location>
</feature>
<feature type="region of interest" description="Disordered" evidence="1">
    <location>
        <begin position="47"/>
        <end position="409"/>
    </location>
</feature>
<feature type="compositionally biased region" description="Low complexity" evidence="1">
    <location>
        <begin position="980"/>
        <end position="993"/>
    </location>
</feature>
<feature type="region of interest" description="Disordered" evidence="1">
    <location>
        <begin position="863"/>
        <end position="1317"/>
    </location>
</feature>
<feature type="compositionally biased region" description="Basic and acidic residues" evidence="1">
    <location>
        <begin position="1519"/>
        <end position="1528"/>
    </location>
</feature>
<feature type="compositionally biased region" description="Basic and acidic residues" evidence="1">
    <location>
        <begin position="911"/>
        <end position="931"/>
    </location>
</feature>
<keyword evidence="3" id="KW-1185">Reference proteome</keyword>
<dbReference type="VEuPathDB" id="ToxoDB:BESB_007380"/>
<feature type="compositionally biased region" description="Low complexity" evidence="1">
    <location>
        <begin position="746"/>
        <end position="771"/>
    </location>
</feature>
<feature type="compositionally biased region" description="Low complexity" evidence="1">
    <location>
        <begin position="863"/>
        <end position="878"/>
    </location>
</feature>
<feature type="compositionally biased region" description="Polar residues" evidence="1">
    <location>
        <begin position="239"/>
        <end position="248"/>
    </location>
</feature>
<feature type="region of interest" description="Disordered" evidence="1">
    <location>
        <begin position="1465"/>
        <end position="1540"/>
    </location>
</feature>
<feature type="compositionally biased region" description="Basic residues" evidence="1">
    <location>
        <begin position="1284"/>
        <end position="1293"/>
    </location>
</feature>
<feature type="compositionally biased region" description="Basic and acidic residues" evidence="1">
    <location>
        <begin position="1294"/>
        <end position="1303"/>
    </location>
</feature>
<feature type="compositionally biased region" description="Basic and acidic residues" evidence="1">
    <location>
        <begin position="57"/>
        <end position="84"/>
    </location>
</feature>
<feature type="compositionally biased region" description="Basic and acidic residues" evidence="1">
    <location>
        <begin position="148"/>
        <end position="163"/>
    </location>
</feature>
<feature type="region of interest" description="Disordered" evidence="1">
    <location>
        <begin position="434"/>
        <end position="522"/>
    </location>
</feature>
<feature type="compositionally biased region" description="Low complexity" evidence="1">
    <location>
        <begin position="779"/>
        <end position="805"/>
    </location>
</feature>
<protein>
    <submittedName>
        <fullName evidence="2">Uncharacterized protein</fullName>
    </submittedName>
</protein>
<feature type="region of interest" description="Disordered" evidence="1">
    <location>
        <begin position="1"/>
        <end position="28"/>
    </location>
</feature>
<feature type="region of interest" description="Disordered" evidence="1">
    <location>
        <begin position="1570"/>
        <end position="1663"/>
    </location>
</feature>
<feature type="region of interest" description="Disordered" evidence="1">
    <location>
        <begin position="1917"/>
        <end position="1941"/>
    </location>
</feature>
<feature type="compositionally biased region" description="Low complexity" evidence="1">
    <location>
        <begin position="595"/>
        <end position="613"/>
    </location>
</feature>
<evidence type="ECO:0000313" key="3">
    <source>
        <dbReference type="Proteomes" id="UP000224006"/>
    </source>
</evidence>
<feature type="compositionally biased region" description="Basic and acidic residues" evidence="1">
    <location>
        <begin position="1570"/>
        <end position="1585"/>
    </location>
</feature>
<feature type="compositionally biased region" description="Basic and acidic residues" evidence="1">
    <location>
        <begin position="106"/>
        <end position="127"/>
    </location>
</feature>
<feature type="region of interest" description="Disordered" evidence="1">
    <location>
        <begin position="710"/>
        <end position="805"/>
    </location>
</feature>
<feature type="compositionally biased region" description="Basic and acidic residues" evidence="1">
    <location>
        <begin position="1160"/>
        <end position="1179"/>
    </location>
</feature>
<name>A0A2A9MPT6_BESBE</name>